<dbReference type="PROSITE" id="PS51898">
    <property type="entry name" value="TYR_RECOMBINASE"/>
    <property type="match status" value="1"/>
</dbReference>
<dbReference type="RefSeq" id="WP_309941395.1">
    <property type="nucleotide sequence ID" value="NZ_AP025305.1"/>
</dbReference>
<name>A0AAE4BUE6_9BACT</name>
<dbReference type="Pfam" id="PF00589">
    <property type="entry name" value="Phage_integrase"/>
    <property type="match status" value="1"/>
</dbReference>
<dbReference type="Gene3D" id="1.10.443.10">
    <property type="entry name" value="Intergrase catalytic core"/>
    <property type="match status" value="1"/>
</dbReference>
<evidence type="ECO:0000256" key="1">
    <source>
        <dbReference type="ARBA" id="ARBA00008857"/>
    </source>
</evidence>
<dbReference type="SUPFAM" id="SSF56349">
    <property type="entry name" value="DNA breaking-rejoining enzymes"/>
    <property type="match status" value="1"/>
</dbReference>
<dbReference type="PANTHER" id="PTHR30349:SF64">
    <property type="entry name" value="PROPHAGE INTEGRASE INTD-RELATED"/>
    <property type="match status" value="1"/>
</dbReference>
<keyword evidence="6" id="KW-1185">Reference proteome</keyword>
<dbReference type="Pfam" id="PF13102">
    <property type="entry name" value="Phage_int_SAM_5"/>
    <property type="match status" value="1"/>
</dbReference>
<keyword evidence="3" id="KW-0233">DNA recombination</keyword>
<dbReference type="InterPro" id="IPR010998">
    <property type="entry name" value="Integrase_recombinase_N"/>
</dbReference>
<feature type="domain" description="Tyr recombinase" evidence="4">
    <location>
        <begin position="210"/>
        <end position="382"/>
    </location>
</feature>
<evidence type="ECO:0000313" key="5">
    <source>
        <dbReference type="EMBL" id="MDR6240985.1"/>
    </source>
</evidence>
<dbReference type="Proteomes" id="UP001185092">
    <property type="component" value="Unassembled WGS sequence"/>
</dbReference>
<keyword evidence="2" id="KW-0238">DNA-binding</keyword>
<reference evidence="5" key="1">
    <citation type="submission" date="2023-07" db="EMBL/GenBank/DDBJ databases">
        <title>Genomic Encyclopedia of Type Strains, Phase IV (KMG-IV): sequencing the most valuable type-strain genomes for metagenomic binning, comparative biology and taxonomic classification.</title>
        <authorList>
            <person name="Goeker M."/>
        </authorList>
    </citation>
    <scope>NUCLEOTIDE SEQUENCE</scope>
    <source>
        <strain evidence="5">DSM 26174</strain>
    </source>
</reference>
<dbReference type="InterPro" id="IPR025269">
    <property type="entry name" value="SAM-like_dom"/>
</dbReference>
<dbReference type="Pfam" id="PF17293">
    <property type="entry name" value="Arm-DNA-bind_5"/>
    <property type="match status" value="1"/>
</dbReference>
<dbReference type="Gene3D" id="1.10.150.130">
    <property type="match status" value="1"/>
</dbReference>
<comment type="similarity">
    <text evidence="1">Belongs to the 'phage' integrase family.</text>
</comment>
<evidence type="ECO:0000256" key="3">
    <source>
        <dbReference type="ARBA" id="ARBA00023172"/>
    </source>
</evidence>
<sequence length="384" mass="44529">MWLRKDRLSNDGTAPLYCKINYQGQITKISTGLRVKPSHWISKGDGLITGMSELAESGNLILQNLRAKLYKIYLNLEQQEKIISSKIIKEIYEGKRKVNYKLIEVFDIYLEMRMSEGLADSTLRKLKNTRKNLSHFLEHTNSKNILTDNIEKCFANTLSKYLRADCNISHDQSIRIINQVKASLEHSFNMGYIESNPLKSFTEKIKNQNPEIKYLDDEDMGKIKKAEFELEKHERVRDLFMFQCKTGLAYSDLKEFKPQEHVKVSDKGAYIHIRRMKTNTLCIIPLLPDSITILDKYKDELPIISNQKYNEYLKELAEICNVKTVLTTHTARKTYATWLLNKGVSEVTVMKALGHTDLKTTIKHYSKILPDKVIIDVREALDLM</sequence>
<dbReference type="InterPro" id="IPR050090">
    <property type="entry name" value="Tyrosine_recombinase_XerCD"/>
</dbReference>
<evidence type="ECO:0000259" key="4">
    <source>
        <dbReference type="PROSITE" id="PS51898"/>
    </source>
</evidence>
<dbReference type="GO" id="GO:0003677">
    <property type="term" value="F:DNA binding"/>
    <property type="evidence" value="ECO:0007669"/>
    <property type="project" value="UniProtKB-KW"/>
</dbReference>
<dbReference type="AlphaFoldDB" id="A0AAE4BUE6"/>
<dbReference type="GO" id="GO:0015074">
    <property type="term" value="P:DNA integration"/>
    <property type="evidence" value="ECO:0007669"/>
    <property type="project" value="InterPro"/>
</dbReference>
<dbReference type="CDD" id="cd01185">
    <property type="entry name" value="INTN1_C_like"/>
    <property type="match status" value="1"/>
</dbReference>
<dbReference type="InterPro" id="IPR013762">
    <property type="entry name" value="Integrase-like_cat_sf"/>
</dbReference>
<accession>A0AAE4BUE6</accession>
<gene>
    <name evidence="5" type="ORF">HNQ88_004061</name>
</gene>
<dbReference type="GO" id="GO:0006310">
    <property type="term" value="P:DNA recombination"/>
    <property type="evidence" value="ECO:0007669"/>
    <property type="project" value="UniProtKB-KW"/>
</dbReference>
<organism evidence="5 6">
    <name type="scientific">Aureibacter tunicatorum</name>
    <dbReference type="NCBI Taxonomy" id="866807"/>
    <lineage>
        <taxon>Bacteria</taxon>
        <taxon>Pseudomonadati</taxon>
        <taxon>Bacteroidota</taxon>
        <taxon>Cytophagia</taxon>
        <taxon>Cytophagales</taxon>
        <taxon>Persicobacteraceae</taxon>
        <taxon>Aureibacter</taxon>
    </lineage>
</organism>
<dbReference type="InterPro" id="IPR002104">
    <property type="entry name" value="Integrase_catalytic"/>
</dbReference>
<proteinExistence type="inferred from homology"/>
<protein>
    <submittedName>
        <fullName evidence="5">Site-specific recombinase XerD</fullName>
    </submittedName>
</protein>
<comment type="caution">
    <text evidence="5">The sequence shown here is derived from an EMBL/GenBank/DDBJ whole genome shotgun (WGS) entry which is preliminary data.</text>
</comment>
<dbReference type="InterPro" id="IPR011010">
    <property type="entry name" value="DNA_brk_join_enz"/>
</dbReference>
<evidence type="ECO:0000313" key="6">
    <source>
        <dbReference type="Proteomes" id="UP001185092"/>
    </source>
</evidence>
<evidence type="ECO:0000256" key="2">
    <source>
        <dbReference type="ARBA" id="ARBA00023125"/>
    </source>
</evidence>
<dbReference type="PANTHER" id="PTHR30349">
    <property type="entry name" value="PHAGE INTEGRASE-RELATED"/>
    <property type="match status" value="1"/>
</dbReference>
<dbReference type="EMBL" id="JAVDQD010000006">
    <property type="protein sequence ID" value="MDR6240985.1"/>
    <property type="molecule type" value="Genomic_DNA"/>
</dbReference>
<dbReference type="InterPro" id="IPR035386">
    <property type="entry name" value="Arm-DNA-bind_5"/>
</dbReference>